<proteinExistence type="predicted"/>
<dbReference type="EMBL" id="JAESDN010000009">
    <property type="protein sequence ID" value="KAG7045468.1"/>
    <property type="molecule type" value="Genomic_DNA"/>
</dbReference>
<name>A0A9P7R1H1_9PEZI</name>
<reference evidence="1" key="1">
    <citation type="submission" date="2021-05" db="EMBL/GenBank/DDBJ databases">
        <title>Comparative genomics of three Colletotrichum scovillei strains and genetic complementation revealed genes involved fungal growth and virulence on chili pepper.</title>
        <authorList>
            <person name="Hsieh D.-K."/>
            <person name="Chuang S.-C."/>
            <person name="Chen C.-Y."/>
            <person name="Chao Y.-T."/>
            <person name="Lu M.-Y.J."/>
            <person name="Lee M.-H."/>
            <person name="Shih M.-C."/>
        </authorList>
    </citation>
    <scope>NUCLEOTIDE SEQUENCE</scope>
    <source>
        <strain evidence="1">Coll-153</strain>
    </source>
</reference>
<comment type="caution">
    <text evidence="1">The sequence shown here is derived from an EMBL/GenBank/DDBJ whole genome shotgun (WGS) entry which is preliminary data.</text>
</comment>
<evidence type="ECO:0000313" key="2">
    <source>
        <dbReference type="Proteomes" id="UP000699042"/>
    </source>
</evidence>
<accession>A0A9P7R1H1</accession>
<organism evidence="1 2">
    <name type="scientific">Colletotrichum scovillei</name>
    <dbReference type="NCBI Taxonomy" id="1209932"/>
    <lineage>
        <taxon>Eukaryota</taxon>
        <taxon>Fungi</taxon>
        <taxon>Dikarya</taxon>
        <taxon>Ascomycota</taxon>
        <taxon>Pezizomycotina</taxon>
        <taxon>Sordariomycetes</taxon>
        <taxon>Hypocreomycetidae</taxon>
        <taxon>Glomerellales</taxon>
        <taxon>Glomerellaceae</taxon>
        <taxon>Colletotrichum</taxon>
        <taxon>Colletotrichum acutatum species complex</taxon>
    </lineage>
</organism>
<gene>
    <name evidence="1" type="ORF">JMJ77_009551</name>
</gene>
<sequence length="93" mass="10317">MRVFFIVTLSIAKGRIPVRDSYSFAASSYLYLLDYAASSNLQAKITKPADFPINQHFRRSTLFNAAFLTQSPVRVEVAKNSGILRDGCLPACV</sequence>
<dbReference type="AlphaFoldDB" id="A0A9P7R1H1"/>
<evidence type="ECO:0000313" key="1">
    <source>
        <dbReference type="EMBL" id="KAG7045468.1"/>
    </source>
</evidence>
<protein>
    <submittedName>
        <fullName evidence="1">Uncharacterized protein</fullName>
    </submittedName>
</protein>
<keyword evidence="2" id="KW-1185">Reference proteome</keyword>
<dbReference type="Proteomes" id="UP000699042">
    <property type="component" value="Unassembled WGS sequence"/>
</dbReference>